<organism evidence="5 6">
    <name type="scientific">Eiseniibacteriota bacterium</name>
    <dbReference type="NCBI Taxonomy" id="2212470"/>
    <lineage>
        <taxon>Bacteria</taxon>
        <taxon>Candidatus Eiseniibacteriota</taxon>
    </lineage>
</organism>
<dbReference type="PANTHER" id="PTHR10353">
    <property type="entry name" value="GLYCOSYL HYDROLASE"/>
    <property type="match status" value="1"/>
</dbReference>
<evidence type="ECO:0000256" key="2">
    <source>
        <dbReference type="ARBA" id="ARBA00022801"/>
    </source>
</evidence>
<protein>
    <submittedName>
        <fullName evidence="5">Glycoside hydrolase family 1 protein</fullName>
    </submittedName>
</protein>
<dbReference type="AlphaFoldDB" id="A0A538TH11"/>
<evidence type="ECO:0000256" key="3">
    <source>
        <dbReference type="ARBA" id="ARBA00023295"/>
    </source>
</evidence>
<dbReference type="InterPro" id="IPR033132">
    <property type="entry name" value="GH_1_N_CS"/>
</dbReference>
<reference evidence="5 6" key="1">
    <citation type="journal article" date="2019" name="Nat. Microbiol.">
        <title>Mediterranean grassland soil C-N compound turnover is dependent on rainfall and depth, and is mediated by genomically divergent microorganisms.</title>
        <authorList>
            <person name="Diamond S."/>
            <person name="Andeer P.F."/>
            <person name="Li Z."/>
            <person name="Crits-Christoph A."/>
            <person name="Burstein D."/>
            <person name="Anantharaman K."/>
            <person name="Lane K.R."/>
            <person name="Thomas B.C."/>
            <person name="Pan C."/>
            <person name="Northen T.R."/>
            <person name="Banfield J.F."/>
        </authorList>
    </citation>
    <scope>NUCLEOTIDE SEQUENCE [LARGE SCALE GENOMIC DNA]</scope>
    <source>
        <strain evidence="5">WS_8</strain>
    </source>
</reference>
<dbReference type="EMBL" id="VBOY01000121">
    <property type="protein sequence ID" value="TMQ62914.1"/>
    <property type="molecule type" value="Genomic_DNA"/>
</dbReference>
<accession>A0A538TH11</accession>
<evidence type="ECO:0000256" key="1">
    <source>
        <dbReference type="ARBA" id="ARBA00010838"/>
    </source>
</evidence>
<comment type="similarity">
    <text evidence="1 4">Belongs to the glycosyl hydrolase 1 family.</text>
</comment>
<name>A0A538TH11_UNCEI</name>
<dbReference type="GO" id="GO:0008422">
    <property type="term" value="F:beta-glucosidase activity"/>
    <property type="evidence" value="ECO:0007669"/>
    <property type="project" value="TreeGrafter"/>
</dbReference>
<dbReference type="InterPro" id="IPR001360">
    <property type="entry name" value="Glyco_hydro_1"/>
</dbReference>
<dbReference type="SUPFAM" id="SSF51445">
    <property type="entry name" value="(Trans)glycosidases"/>
    <property type="match status" value="1"/>
</dbReference>
<dbReference type="PANTHER" id="PTHR10353:SF209">
    <property type="entry name" value="GALACTOLIPID GALACTOSYLTRANSFERASE SFR2, CHLOROPLASTIC"/>
    <property type="match status" value="1"/>
</dbReference>
<dbReference type="InterPro" id="IPR017853">
    <property type="entry name" value="GH"/>
</dbReference>
<evidence type="ECO:0000313" key="5">
    <source>
        <dbReference type="EMBL" id="TMQ62914.1"/>
    </source>
</evidence>
<gene>
    <name evidence="5" type="ORF">E6K78_11110</name>
</gene>
<comment type="caution">
    <text evidence="5">The sequence shown here is derived from an EMBL/GenBank/DDBJ whole genome shotgun (WGS) entry which is preliminary data.</text>
</comment>
<dbReference type="PROSITE" id="PS00653">
    <property type="entry name" value="GLYCOSYL_HYDROL_F1_2"/>
    <property type="match status" value="1"/>
</dbReference>
<keyword evidence="3" id="KW-0326">Glycosidase</keyword>
<evidence type="ECO:0000256" key="4">
    <source>
        <dbReference type="RuleBase" id="RU003690"/>
    </source>
</evidence>
<dbReference type="GO" id="GO:0005975">
    <property type="term" value="P:carbohydrate metabolic process"/>
    <property type="evidence" value="ECO:0007669"/>
    <property type="project" value="InterPro"/>
</dbReference>
<dbReference type="PRINTS" id="PR00131">
    <property type="entry name" value="GLHYDRLASE1"/>
</dbReference>
<sequence length="442" mass="51181">MSFWRPIQAARAPAVPTMRPDAVRFHFPQAFLWGAATSAHQVEGGNTNNDWSAWEEGGHVLVSAGAACDHFHRFREDFDLAQGLLHNAHRFSLEWSRIEPEEGRFSDEGLQHYRDVIEALHARAIEPIATIHHYTIPRWLAAKGGWECGDIERYFIRYVERVVAAYGDRVRWWITLNEPVVQVFKGWLIGQWPPGRVGDYPRALQVIRRMLRAHVLAYHTIHERRGDAMVSVAKHCLAFTPNRPSNPFDRISTAFRDFLFNNLFLEALHTGRLALPGQFFERLPFGRTLDFIGMNYYTRDFVRNTGFNLPGFVGLSGTLENERRIGKRNDLGWEVYPEGLGHFLRSFRRYKLPLLITENGIPTSDEDDRWGFIYMHLWQVMRAMAAGIPVVGYLYWSLLDNYEWVDGFHAKFGLIGVRFASQERIVRPSGRWLAQVIENRSL</sequence>
<dbReference type="Gene3D" id="3.20.20.80">
    <property type="entry name" value="Glycosidases"/>
    <property type="match status" value="1"/>
</dbReference>
<evidence type="ECO:0000313" key="6">
    <source>
        <dbReference type="Proteomes" id="UP000316609"/>
    </source>
</evidence>
<dbReference type="Pfam" id="PF00232">
    <property type="entry name" value="Glyco_hydro_1"/>
    <property type="match status" value="1"/>
</dbReference>
<proteinExistence type="inferred from homology"/>
<keyword evidence="2 5" id="KW-0378">Hydrolase</keyword>
<dbReference type="Proteomes" id="UP000316609">
    <property type="component" value="Unassembled WGS sequence"/>
</dbReference>